<evidence type="ECO:0000256" key="4">
    <source>
        <dbReference type="ARBA" id="ARBA00022895"/>
    </source>
</evidence>
<dbReference type="OMA" id="FDCLEEH"/>
<keyword evidence="5" id="KW-0539">Nucleus</keyword>
<dbReference type="AlphaFoldDB" id="A0A3P8S926"/>
<dbReference type="GO" id="GO:0016233">
    <property type="term" value="P:telomere capping"/>
    <property type="evidence" value="ECO:0007669"/>
    <property type="project" value="InterPro"/>
</dbReference>
<dbReference type="Pfam" id="PF10341">
    <property type="entry name" value="TPP1"/>
    <property type="match status" value="1"/>
</dbReference>
<dbReference type="PANTHER" id="PTHR14487:SF3">
    <property type="entry name" value="ADRENOCORTICAL DYSPLASIA PROTEIN HOMOLOG"/>
    <property type="match status" value="1"/>
</dbReference>
<dbReference type="Proteomes" id="UP000265080">
    <property type="component" value="Chromosome 4"/>
</dbReference>
<feature type="compositionally biased region" description="Low complexity" evidence="6">
    <location>
        <begin position="476"/>
        <end position="496"/>
    </location>
</feature>
<evidence type="ECO:0000256" key="5">
    <source>
        <dbReference type="ARBA" id="ARBA00023242"/>
    </source>
</evidence>
<reference evidence="8" key="3">
    <citation type="submission" date="2025-09" db="UniProtKB">
        <authorList>
            <consortium name="Ensembl"/>
        </authorList>
    </citation>
    <scope>IDENTIFICATION</scope>
</reference>
<feature type="compositionally biased region" description="Low complexity" evidence="6">
    <location>
        <begin position="361"/>
        <end position="376"/>
    </location>
</feature>
<evidence type="ECO:0000256" key="3">
    <source>
        <dbReference type="ARBA" id="ARBA00022454"/>
    </source>
</evidence>
<proteinExistence type="predicted"/>
<dbReference type="InterPro" id="IPR019437">
    <property type="entry name" value="TPP1/Est3"/>
</dbReference>
<dbReference type="GeneTree" id="ENSGT00940000175365"/>
<dbReference type="GO" id="GO:0070187">
    <property type="term" value="C:shelterin complex"/>
    <property type="evidence" value="ECO:0007669"/>
    <property type="project" value="InterPro"/>
</dbReference>
<feature type="compositionally biased region" description="Polar residues" evidence="6">
    <location>
        <begin position="501"/>
        <end position="510"/>
    </location>
</feature>
<reference evidence="8 9" key="1">
    <citation type="submission" date="2018-03" db="EMBL/GenBank/DDBJ databases">
        <title>Finding Nemo's genes: A chromosome-scale reference assembly of the genome of the orange clownfish Amphiprion percula.</title>
        <authorList>
            <person name="Lehmann R."/>
        </authorList>
    </citation>
    <scope>NUCLEOTIDE SEQUENCE</scope>
</reference>
<name>A0A3P8S926_AMPPE</name>
<evidence type="ECO:0000256" key="2">
    <source>
        <dbReference type="ARBA" id="ARBA00004574"/>
    </source>
</evidence>
<dbReference type="GO" id="GO:0032211">
    <property type="term" value="P:negative regulation of telomere maintenance via telomerase"/>
    <property type="evidence" value="ECO:0007669"/>
    <property type="project" value="TreeGrafter"/>
</dbReference>
<comment type="subcellular location">
    <subcellularLocation>
        <location evidence="2">Chromosome</location>
        <location evidence="2">Telomere</location>
    </subcellularLocation>
    <subcellularLocation>
        <location evidence="1">Nucleus</location>
    </subcellularLocation>
</comment>
<organism evidence="8 9">
    <name type="scientific">Amphiprion percula</name>
    <name type="common">Orange clownfish</name>
    <name type="synonym">Lutjanus percula</name>
    <dbReference type="NCBI Taxonomy" id="161767"/>
    <lineage>
        <taxon>Eukaryota</taxon>
        <taxon>Metazoa</taxon>
        <taxon>Chordata</taxon>
        <taxon>Craniata</taxon>
        <taxon>Vertebrata</taxon>
        <taxon>Euteleostomi</taxon>
        <taxon>Actinopterygii</taxon>
        <taxon>Neopterygii</taxon>
        <taxon>Teleostei</taxon>
        <taxon>Neoteleostei</taxon>
        <taxon>Acanthomorphata</taxon>
        <taxon>Ovalentaria</taxon>
        <taxon>Pomacentridae</taxon>
        <taxon>Amphiprion</taxon>
    </lineage>
</organism>
<reference evidence="8" key="2">
    <citation type="submission" date="2025-08" db="UniProtKB">
        <authorList>
            <consortium name="Ensembl"/>
        </authorList>
    </citation>
    <scope>IDENTIFICATION</scope>
</reference>
<dbReference type="PANTHER" id="PTHR14487">
    <property type="entry name" value="ADRENOCORTICAL DYSPLASIA PROTEIN ACD"/>
    <property type="match status" value="1"/>
</dbReference>
<protein>
    <recommendedName>
        <fullName evidence="7">Shelterin complex subunit TPP1/Est3 domain-containing protein</fullName>
    </recommendedName>
</protein>
<feature type="region of interest" description="Disordered" evidence="6">
    <location>
        <begin position="224"/>
        <end position="335"/>
    </location>
</feature>
<sequence length="563" mass="62001">MNSTFSCRTLTGNPPNMLRPARNRLTPWIESLILKDSEDPTGLLYLSDGQLQIPTVLTAAAWEHLQDQEDRECFTSLLNSTVCIQDYRLLFHMAPEETRCRFFLSVGQLATVAAGPVKDKPPCCSTLNSVQGKIRLTWRALRGQEDSESQDGHELTVLLDVWQRDVLEELKQDIRRRLNPQPSTSSHQASSTLHTTGWDLDRIRYKGEEPFSVPMRYLLIPEDAAGGMRPSGGEAQQQRSEPAAVEVWEDAKSSPSPVEDKTKKPSSSSPSPVEDKTKKPSSSSPSPVEDKTKKPSSSSPSPVEDTTKKPSFSSPSPVEDTTKKPSFSSPSPVEEFVLSEDIVLPEDMMDRPSFSPWDIFPPLCLSPSSSESSSEDLPPPNPDPAAVHSTKESSFLPAYQNQPSSVVQPAASSSVTPPDEAPTGQNLPAVESGVEETVERKARKMKRKRSDPSPEALSTLVEEELSTSPPSWLFDSQAGSEETGSSSSISPEQTTGPFQRKTPSMHSDSSPFSYSYRVTGQNLLDLSRFKVASSLLQWSVKYLNKIKSINAEFRSIKCESKPQ</sequence>
<feature type="compositionally biased region" description="Low complexity" evidence="6">
    <location>
        <begin position="324"/>
        <end position="335"/>
    </location>
</feature>
<accession>A0A3P8S926</accession>
<dbReference type="GO" id="GO:0070198">
    <property type="term" value="P:protein localization to chromosome, telomeric region"/>
    <property type="evidence" value="ECO:0007669"/>
    <property type="project" value="TreeGrafter"/>
</dbReference>
<dbReference type="Ensembl" id="ENSAPET00000008345.1">
    <property type="protein sequence ID" value="ENSAPEP00000008109.1"/>
    <property type="gene ID" value="ENSAPEG00000005862.1"/>
</dbReference>
<feature type="compositionally biased region" description="Low complexity" evidence="6">
    <location>
        <begin position="402"/>
        <end position="415"/>
    </location>
</feature>
<keyword evidence="4" id="KW-0779">Telomere</keyword>
<feature type="domain" description="Shelterin complex subunit TPP1/Est3" evidence="7">
    <location>
        <begin position="35"/>
        <end position="139"/>
    </location>
</feature>
<evidence type="ECO:0000313" key="8">
    <source>
        <dbReference type="Ensembl" id="ENSAPEP00000008109.1"/>
    </source>
</evidence>
<evidence type="ECO:0000259" key="7">
    <source>
        <dbReference type="Pfam" id="PF10341"/>
    </source>
</evidence>
<keyword evidence="9" id="KW-1185">Reference proteome</keyword>
<dbReference type="InterPro" id="IPR028631">
    <property type="entry name" value="ACD"/>
</dbReference>
<dbReference type="GO" id="GO:0007004">
    <property type="term" value="P:telomere maintenance via telomerase"/>
    <property type="evidence" value="ECO:0007669"/>
    <property type="project" value="InterPro"/>
</dbReference>
<evidence type="ECO:0000256" key="1">
    <source>
        <dbReference type="ARBA" id="ARBA00004123"/>
    </source>
</evidence>
<dbReference type="STRING" id="161767.ENSAPEP00000008109"/>
<evidence type="ECO:0000313" key="9">
    <source>
        <dbReference type="Proteomes" id="UP000265080"/>
    </source>
</evidence>
<feature type="region of interest" description="Disordered" evidence="6">
    <location>
        <begin position="348"/>
        <end position="510"/>
    </location>
</feature>
<dbReference type="GO" id="GO:0042162">
    <property type="term" value="F:telomeric DNA binding"/>
    <property type="evidence" value="ECO:0007669"/>
    <property type="project" value="InterPro"/>
</dbReference>
<keyword evidence="3" id="KW-0158">Chromosome</keyword>
<dbReference type="Gene3D" id="2.40.50.960">
    <property type="match status" value="1"/>
</dbReference>
<evidence type="ECO:0000256" key="6">
    <source>
        <dbReference type="SAM" id="MobiDB-lite"/>
    </source>
</evidence>
<dbReference type="GO" id="GO:0005697">
    <property type="term" value="C:telomerase holoenzyme complex"/>
    <property type="evidence" value="ECO:0007669"/>
    <property type="project" value="InterPro"/>
</dbReference>